<sequence>MAYLFVLQSLAVSLVSPVGALRANGFWSATCIQSAEDRAPETPGAPRPTNGQPHDQCCVFHGAGAGMAPPAADVRLPPAPSGLPADWPAPTLAAITLWPTLPVGSRAPPASDL</sequence>
<evidence type="ECO:0008006" key="4">
    <source>
        <dbReference type="Google" id="ProtNLM"/>
    </source>
</evidence>
<dbReference type="STRING" id="655015.B1812_16195"/>
<dbReference type="KEGG" id="mbry:B1812_16195"/>
<dbReference type="AlphaFoldDB" id="A0A1W6MXP3"/>
<evidence type="ECO:0000256" key="1">
    <source>
        <dbReference type="SAM" id="MobiDB-lite"/>
    </source>
</evidence>
<organism evidence="2 3">
    <name type="scientific">Methylocystis bryophila</name>
    <dbReference type="NCBI Taxonomy" id="655015"/>
    <lineage>
        <taxon>Bacteria</taxon>
        <taxon>Pseudomonadati</taxon>
        <taxon>Pseudomonadota</taxon>
        <taxon>Alphaproteobacteria</taxon>
        <taxon>Hyphomicrobiales</taxon>
        <taxon>Methylocystaceae</taxon>
        <taxon>Methylocystis</taxon>
    </lineage>
</organism>
<name>A0A1W6MXP3_9HYPH</name>
<accession>A0A1W6MXP3</accession>
<keyword evidence="3" id="KW-1185">Reference proteome</keyword>
<dbReference type="EMBL" id="CP019948">
    <property type="protein sequence ID" value="ARN82368.1"/>
    <property type="molecule type" value="Genomic_DNA"/>
</dbReference>
<evidence type="ECO:0000313" key="3">
    <source>
        <dbReference type="Proteomes" id="UP000193978"/>
    </source>
</evidence>
<gene>
    <name evidence="2" type="ORF">B1812_16195</name>
</gene>
<proteinExistence type="predicted"/>
<reference evidence="2 3" key="1">
    <citation type="submission" date="2017-02" db="EMBL/GenBank/DDBJ databases">
        <authorList>
            <person name="Peterson S.W."/>
        </authorList>
    </citation>
    <scope>NUCLEOTIDE SEQUENCE [LARGE SCALE GENOMIC DNA]</scope>
    <source>
        <strain evidence="2 3">S285</strain>
    </source>
</reference>
<protein>
    <recommendedName>
        <fullName evidence="4">DUF2946 domain-containing protein</fullName>
    </recommendedName>
</protein>
<dbReference type="Proteomes" id="UP000193978">
    <property type="component" value="Chromosome"/>
</dbReference>
<feature type="region of interest" description="Disordered" evidence="1">
    <location>
        <begin position="36"/>
        <end position="55"/>
    </location>
</feature>
<evidence type="ECO:0000313" key="2">
    <source>
        <dbReference type="EMBL" id="ARN82368.1"/>
    </source>
</evidence>